<comment type="catalytic activity">
    <reaction evidence="3 4">
        <text>RX + glutathione = an S-substituted glutathione + a halide anion + H(+)</text>
        <dbReference type="Rhea" id="RHEA:16437"/>
        <dbReference type="ChEBI" id="CHEBI:15378"/>
        <dbReference type="ChEBI" id="CHEBI:16042"/>
        <dbReference type="ChEBI" id="CHEBI:17792"/>
        <dbReference type="ChEBI" id="CHEBI:57925"/>
        <dbReference type="ChEBI" id="CHEBI:90779"/>
        <dbReference type="EC" id="2.5.1.18"/>
    </reaction>
</comment>
<feature type="active site" description="Nucleophile" evidence="5">
    <location>
        <position position="16"/>
    </location>
</feature>
<dbReference type="GO" id="GO:0004364">
    <property type="term" value="F:glutathione transferase activity"/>
    <property type="evidence" value="ECO:0007669"/>
    <property type="project" value="UniProtKB-UniRule"/>
</dbReference>
<dbReference type="OrthoDB" id="4664297at2759"/>
<dbReference type="GO" id="GO:0006749">
    <property type="term" value="P:glutathione metabolic process"/>
    <property type="evidence" value="ECO:0007669"/>
    <property type="project" value="TreeGrafter"/>
</dbReference>
<reference evidence="7" key="1">
    <citation type="journal article" date="2021" name="Nat. Commun.">
        <title>Genetic determinants of endophytism in the Arabidopsis root mycobiome.</title>
        <authorList>
            <person name="Mesny F."/>
            <person name="Miyauchi S."/>
            <person name="Thiergart T."/>
            <person name="Pickel B."/>
            <person name="Atanasova L."/>
            <person name="Karlsson M."/>
            <person name="Huettel B."/>
            <person name="Barry K.W."/>
            <person name="Haridas S."/>
            <person name="Chen C."/>
            <person name="Bauer D."/>
            <person name="Andreopoulos W."/>
            <person name="Pangilinan J."/>
            <person name="LaButti K."/>
            <person name="Riley R."/>
            <person name="Lipzen A."/>
            <person name="Clum A."/>
            <person name="Drula E."/>
            <person name="Henrissat B."/>
            <person name="Kohler A."/>
            <person name="Grigoriev I.V."/>
            <person name="Martin F.M."/>
            <person name="Hacquard S."/>
        </authorList>
    </citation>
    <scope>NUCLEOTIDE SEQUENCE</scope>
    <source>
        <strain evidence="7">MPI-CAGE-AT-0021</strain>
    </source>
</reference>
<dbReference type="EC" id="2.5.1.18" evidence="4"/>
<dbReference type="InterPro" id="IPR036249">
    <property type="entry name" value="Thioredoxin-like_sf"/>
</dbReference>
<evidence type="ECO:0000259" key="6">
    <source>
        <dbReference type="Pfam" id="PF01323"/>
    </source>
</evidence>
<evidence type="ECO:0000256" key="1">
    <source>
        <dbReference type="ARBA" id="ARBA00006494"/>
    </source>
</evidence>
<dbReference type="Pfam" id="PF01323">
    <property type="entry name" value="DSBA"/>
    <property type="match status" value="1"/>
</dbReference>
<evidence type="ECO:0000256" key="5">
    <source>
        <dbReference type="PIRSR" id="PIRSR006386-1"/>
    </source>
</evidence>
<dbReference type="GO" id="GO:0004602">
    <property type="term" value="F:glutathione peroxidase activity"/>
    <property type="evidence" value="ECO:0007669"/>
    <property type="project" value="TreeGrafter"/>
</dbReference>
<evidence type="ECO:0000313" key="7">
    <source>
        <dbReference type="EMBL" id="KAH7111162.1"/>
    </source>
</evidence>
<name>A0A9P9D2E1_9HYPO</name>
<proteinExistence type="inferred from homology"/>
<sequence>MPSHDKKIEAYLDCVSPYSFYSFCYLLKNRRELQSQGVKVEFVPVFLGGINVGSGNKPPWTLPAKANHSQFDSKRAQKYFGLNFEIPDFFPILSLLPQRCLTYLKAKRPEKLEDLFQSCFETLWLQHLDLSKPEHMLTALLKVFSKQEAEGIMQAAQTPEVKQALSDVTKYAVEDLGAFGCPWFWVHDGKGNAEPFFGSDRFHYMWDYLEILHRDLELQGPVSGKL</sequence>
<comment type="caution">
    <text evidence="7">The sequence shown here is derived from an EMBL/GenBank/DDBJ whole genome shotgun (WGS) entry which is preliminary data.</text>
</comment>
<dbReference type="AlphaFoldDB" id="A0A9P9D2E1"/>
<keyword evidence="2 4" id="KW-0808">Transferase</keyword>
<evidence type="ECO:0000256" key="3">
    <source>
        <dbReference type="ARBA" id="ARBA00047960"/>
    </source>
</evidence>
<feature type="domain" description="DSBA-like thioredoxin" evidence="6">
    <location>
        <begin position="8"/>
        <end position="209"/>
    </location>
</feature>
<dbReference type="InterPro" id="IPR014440">
    <property type="entry name" value="HCCAis_GSTk"/>
</dbReference>
<dbReference type="InterPro" id="IPR051924">
    <property type="entry name" value="GST_Kappa/NadH"/>
</dbReference>
<dbReference type="PANTHER" id="PTHR42943:SF13">
    <property type="entry name" value="GLUTATHIONE S-TRANSFERASE KAPPA-RELATED"/>
    <property type="match status" value="1"/>
</dbReference>
<evidence type="ECO:0000313" key="8">
    <source>
        <dbReference type="Proteomes" id="UP000717696"/>
    </source>
</evidence>
<dbReference type="InterPro" id="IPR001853">
    <property type="entry name" value="DSBA-like_thioredoxin_dom"/>
</dbReference>
<comment type="similarity">
    <text evidence="1 4">Belongs to the GST superfamily. Kappa family.</text>
</comment>
<evidence type="ECO:0000256" key="4">
    <source>
        <dbReference type="PIRNR" id="PIRNR006386"/>
    </source>
</evidence>
<dbReference type="GO" id="GO:0005777">
    <property type="term" value="C:peroxisome"/>
    <property type="evidence" value="ECO:0007669"/>
    <property type="project" value="TreeGrafter"/>
</dbReference>
<dbReference type="Proteomes" id="UP000717696">
    <property type="component" value="Unassembled WGS sequence"/>
</dbReference>
<accession>A0A9P9D2E1</accession>
<dbReference type="GO" id="GO:0005739">
    <property type="term" value="C:mitochondrion"/>
    <property type="evidence" value="ECO:0007669"/>
    <property type="project" value="TreeGrafter"/>
</dbReference>
<dbReference type="FunFam" id="3.40.30.10:FF:000096">
    <property type="entry name" value="Glutathione S-transferase kappa"/>
    <property type="match status" value="1"/>
</dbReference>
<dbReference type="PANTHER" id="PTHR42943">
    <property type="entry name" value="GLUTATHIONE S-TRANSFERASE KAPPA"/>
    <property type="match status" value="1"/>
</dbReference>
<dbReference type="Gene3D" id="3.40.30.10">
    <property type="entry name" value="Glutaredoxin"/>
    <property type="match status" value="1"/>
</dbReference>
<keyword evidence="8" id="KW-1185">Reference proteome</keyword>
<dbReference type="PIRSF" id="PIRSF006386">
    <property type="entry name" value="HCCAis_GSTk"/>
    <property type="match status" value="1"/>
</dbReference>
<protein>
    <recommendedName>
        <fullName evidence="4">Glutathione S-transferase kappa</fullName>
        <ecNumber evidence="4">2.5.1.18</ecNumber>
    </recommendedName>
</protein>
<evidence type="ECO:0000256" key="2">
    <source>
        <dbReference type="ARBA" id="ARBA00022679"/>
    </source>
</evidence>
<dbReference type="SUPFAM" id="SSF52833">
    <property type="entry name" value="Thioredoxin-like"/>
    <property type="match status" value="1"/>
</dbReference>
<gene>
    <name evidence="7" type="ORF">B0J13DRAFT_516329</name>
</gene>
<dbReference type="EMBL" id="JAGMUU010000057">
    <property type="protein sequence ID" value="KAH7111162.1"/>
    <property type="molecule type" value="Genomic_DNA"/>
</dbReference>
<organism evidence="7 8">
    <name type="scientific">Dactylonectria estremocensis</name>
    <dbReference type="NCBI Taxonomy" id="1079267"/>
    <lineage>
        <taxon>Eukaryota</taxon>
        <taxon>Fungi</taxon>
        <taxon>Dikarya</taxon>
        <taxon>Ascomycota</taxon>
        <taxon>Pezizomycotina</taxon>
        <taxon>Sordariomycetes</taxon>
        <taxon>Hypocreomycetidae</taxon>
        <taxon>Hypocreales</taxon>
        <taxon>Nectriaceae</taxon>
        <taxon>Dactylonectria</taxon>
    </lineage>
</organism>